<dbReference type="AlphaFoldDB" id="A0A975GTP0"/>
<accession>A0A975GTP0</accession>
<name>A0A975GTP0_9BACT</name>
<organism evidence="2 3">
    <name type="scientific">Desulfonema magnum</name>
    <dbReference type="NCBI Taxonomy" id="45655"/>
    <lineage>
        <taxon>Bacteria</taxon>
        <taxon>Pseudomonadati</taxon>
        <taxon>Thermodesulfobacteriota</taxon>
        <taxon>Desulfobacteria</taxon>
        <taxon>Desulfobacterales</taxon>
        <taxon>Desulfococcaceae</taxon>
        <taxon>Desulfonema</taxon>
    </lineage>
</organism>
<evidence type="ECO:0000256" key="1">
    <source>
        <dbReference type="SAM" id="MobiDB-lite"/>
    </source>
</evidence>
<evidence type="ECO:0000313" key="3">
    <source>
        <dbReference type="Proteomes" id="UP000663722"/>
    </source>
</evidence>
<sequence length="52" mass="6063">MFEYKDVQFRSPTQPALADECPTQPVTTDQMRPDWQENSSKPQEILASIFLF</sequence>
<gene>
    <name evidence="2" type="ORF">dnm_094010</name>
</gene>
<feature type="compositionally biased region" description="Polar residues" evidence="1">
    <location>
        <begin position="24"/>
        <end position="39"/>
    </location>
</feature>
<dbReference type="KEGG" id="dmm:dnm_094010"/>
<dbReference type="Proteomes" id="UP000663722">
    <property type="component" value="Chromosome"/>
</dbReference>
<proteinExistence type="predicted"/>
<feature type="region of interest" description="Disordered" evidence="1">
    <location>
        <begin position="1"/>
        <end position="39"/>
    </location>
</feature>
<reference evidence="2" key="1">
    <citation type="journal article" date="2021" name="Microb. Physiol.">
        <title>Proteogenomic Insights into the Physiology of Marine, Sulfate-Reducing, Filamentous Desulfonema limicola and Desulfonema magnum.</title>
        <authorList>
            <person name="Schnaars V."/>
            <person name="Wohlbrand L."/>
            <person name="Scheve S."/>
            <person name="Hinrichs C."/>
            <person name="Reinhardt R."/>
            <person name="Rabus R."/>
        </authorList>
    </citation>
    <scope>NUCLEOTIDE SEQUENCE</scope>
    <source>
        <strain evidence="2">4be13</strain>
    </source>
</reference>
<evidence type="ECO:0000313" key="2">
    <source>
        <dbReference type="EMBL" id="QTA93299.1"/>
    </source>
</evidence>
<keyword evidence="3" id="KW-1185">Reference proteome</keyword>
<protein>
    <submittedName>
        <fullName evidence="2">Uncharacterized protein</fullName>
    </submittedName>
</protein>
<dbReference type="EMBL" id="CP061800">
    <property type="protein sequence ID" value="QTA93299.1"/>
    <property type="molecule type" value="Genomic_DNA"/>
</dbReference>